<organism evidence="3 4">
    <name type="scientific">Gonium pectorale</name>
    <name type="common">Green alga</name>
    <dbReference type="NCBI Taxonomy" id="33097"/>
    <lineage>
        <taxon>Eukaryota</taxon>
        <taxon>Viridiplantae</taxon>
        <taxon>Chlorophyta</taxon>
        <taxon>core chlorophytes</taxon>
        <taxon>Chlorophyceae</taxon>
        <taxon>CS clade</taxon>
        <taxon>Chlamydomonadales</taxon>
        <taxon>Volvocaceae</taxon>
        <taxon>Gonium</taxon>
    </lineage>
</organism>
<dbReference type="Pfam" id="PF00686">
    <property type="entry name" value="CBM_20"/>
    <property type="match status" value="1"/>
</dbReference>
<dbReference type="OrthoDB" id="549433at2759"/>
<reference evidence="4" key="1">
    <citation type="journal article" date="2016" name="Nat. Commun.">
        <title>The Gonium pectorale genome demonstrates co-option of cell cycle regulation during the evolution of multicellularity.</title>
        <authorList>
            <person name="Hanschen E.R."/>
            <person name="Marriage T.N."/>
            <person name="Ferris P.J."/>
            <person name="Hamaji T."/>
            <person name="Toyoda A."/>
            <person name="Fujiyama A."/>
            <person name="Neme R."/>
            <person name="Noguchi H."/>
            <person name="Minakuchi Y."/>
            <person name="Suzuki M."/>
            <person name="Kawai-Toyooka H."/>
            <person name="Smith D.R."/>
            <person name="Sparks H."/>
            <person name="Anderson J."/>
            <person name="Bakaric R."/>
            <person name="Luria V."/>
            <person name="Karger A."/>
            <person name="Kirschner M.W."/>
            <person name="Durand P.M."/>
            <person name="Michod R.E."/>
            <person name="Nozaki H."/>
            <person name="Olson B.J."/>
        </authorList>
    </citation>
    <scope>NUCLEOTIDE SEQUENCE [LARGE SCALE GENOMIC DNA]</scope>
    <source>
        <strain evidence="4">NIES-2863</strain>
    </source>
</reference>
<dbReference type="PROSITE" id="PS51166">
    <property type="entry name" value="CBM20"/>
    <property type="match status" value="1"/>
</dbReference>
<dbReference type="SMART" id="SM01065">
    <property type="entry name" value="CBM_2"/>
    <property type="match status" value="1"/>
</dbReference>
<dbReference type="EMBL" id="LSYV01000013">
    <property type="protein sequence ID" value="KXZ51441.1"/>
    <property type="molecule type" value="Genomic_DNA"/>
</dbReference>
<dbReference type="SUPFAM" id="SSF49452">
    <property type="entry name" value="Starch-binding domain-like"/>
    <property type="match status" value="1"/>
</dbReference>
<sequence>MALVVGSSPLLGDWSAQDGLQLTWTEGDVWTAEVPISAGFYEFKCVVYNEETNSVARWEDGGNRILNIPQELGTWDVSCAWGATADMTQAFTPVPPPPPPPPAPAEPAIEEAPAAAEPADAAADESLPTFMALTDEAERASSNTDSASDQPSDATVAVGADASGAAALEATGAASGGGAAGGVVAFFLATCAAGAVAAAAVLSPGGLDPSLLGGVGRAGELLNSTVLQSTVAGAQVRAQLQTQLSALAGHVNAVQAQVAAVTPAVAAQVASVGDTMVDGLASLQPVVASAQRSGAAVVQSQASAITAAATAATAAASDVMDSVLSGRQG</sequence>
<dbReference type="InterPro" id="IPR002044">
    <property type="entry name" value="CBM20"/>
</dbReference>
<evidence type="ECO:0000259" key="2">
    <source>
        <dbReference type="PROSITE" id="PS51166"/>
    </source>
</evidence>
<protein>
    <recommendedName>
        <fullName evidence="2">CBM20 domain-containing protein</fullName>
    </recommendedName>
</protein>
<keyword evidence="4" id="KW-1185">Reference proteome</keyword>
<dbReference type="Proteomes" id="UP000075714">
    <property type="component" value="Unassembled WGS sequence"/>
</dbReference>
<evidence type="ECO:0000256" key="1">
    <source>
        <dbReference type="SAM" id="MobiDB-lite"/>
    </source>
</evidence>
<dbReference type="Gene3D" id="2.60.40.10">
    <property type="entry name" value="Immunoglobulins"/>
    <property type="match status" value="1"/>
</dbReference>
<dbReference type="InterPro" id="IPR013784">
    <property type="entry name" value="Carb-bd-like_fold"/>
</dbReference>
<name>A0A150GNR5_GONPE</name>
<dbReference type="AlphaFoldDB" id="A0A150GNR5"/>
<comment type="caution">
    <text evidence="3">The sequence shown here is derived from an EMBL/GenBank/DDBJ whole genome shotgun (WGS) entry which is preliminary data.</text>
</comment>
<dbReference type="GO" id="GO:2001070">
    <property type="term" value="F:starch binding"/>
    <property type="evidence" value="ECO:0007669"/>
    <property type="project" value="InterPro"/>
</dbReference>
<evidence type="ECO:0000313" key="3">
    <source>
        <dbReference type="EMBL" id="KXZ51441.1"/>
    </source>
</evidence>
<feature type="domain" description="CBM20" evidence="2">
    <location>
        <begin position="1"/>
        <end position="83"/>
    </location>
</feature>
<gene>
    <name evidence="3" type="ORF">GPECTOR_12g404</name>
</gene>
<dbReference type="CDD" id="cd05467">
    <property type="entry name" value="CBM20"/>
    <property type="match status" value="1"/>
</dbReference>
<proteinExistence type="predicted"/>
<feature type="region of interest" description="Disordered" evidence="1">
    <location>
        <begin position="90"/>
        <end position="122"/>
    </location>
</feature>
<feature type="compositionally biased region" description="Polar residues" evidence="1">
    <location>
        <begin position="140"/>
        <end position="152"/>
    </location>
</feature>
<evidence type="ECO:0000313" key="4">
    <source>
        <dbReference type="Proteomes" id="UP000075714"/>
    </source>
</evidence>
<dbReference type="PANTHER" id="PTHR15048">
    <property type="entry name" value="STARCH-BINDING DOMAIN-CONTAINING PROTEIN 1"/>
    <property type="match status" value="1"/>
</dbReference>
<feature type="compositionally biased region" description="Pro residues" evidence="1">
    <location>
        <begin position="93"/>
        <end position="105"/>
    </location>
</feature>
<dbReference type="InterPro" id="IPR013783">
    <property type="entry name" value="Ig-like_fold"/>
</dbReference>
<feature type="compositionally biased region" description="Low complexity" evidence="1">
    <location>
        <begin position="106"/>
        <end position="122"/>
    </location>
</feature>
<accession>A0A150GNR5</accession>
<dbReference type="PANTHER" id="PTHR15048:SF0">
    <property type="entry name" value="STARCH-BINDING DOMAIN-CONTAINING PROTEIN 1"/>
    <property type="match status" value="1"/>
</dbReference>
<feature type="region of interest" description="Disordered" evidence="1">
    <location>
        <begin position="137"/>
        <end position="156"/>
    </location>
</feature>
<dbReference type="GO" id="GO:0016020">
    <property type="term" value="C:membrane"/>
    <property type="evidence" value="ECO:0007669"/>
    <property type="project" value="TreeGrafter"/>
</dbReference>